<dbReference type="PANTHER" id="PTHR12215">
    <property type="entry name" value="PHOSPHOPANTETHEINE TRANSFERASE"/>
    <property type="match status" value="1"/>
</dbReference>
<sequence>MGFAGKVIDLDGENVEPVAVWWASLGDVRPEHAGLLDAVERGRRERYLRDADRDRFTLGVAITRIAVGRARGLSPERVAIDRACSDCGKPHGRPVIEGGPHVSVSHSGDRVAVAVSPYGPLGVDVEEAGRATETIAGHLLAPAEKADAAAAGMSHGALLAYWTRKEAALKATGDGLREALTRLHMSPPAEAPRLVAWDGRPDLPGRMAMYTLDPGPGYGACLALLDHPLDVPRVERPASELFGSLNPPADRP</sequence>
<dbReference type="Pfam" id="PF01648">
    <property type="entry name" value="ACPS"/>
    <property type="match status" value="1"/>
</dbReference>
<proteinExistence type="inferred from homology"/>
<feature type="domain" description="4'-phosphopantetheinyl transferase" evidence="3">
    <location>
        <begin position="120"/>
        <end position="192"/>
    </location>
</feature>
<dbReference type="PANTHER" id="PTHR12215:SF10">
    <property type="entry name" value="L-AMINOADIPATE-SEMIALDEHYDE DEHYDROGENASE-PHOSPHOPANTETHEINYL TRANSFERASE"/>
    <property type="match status" value="1"/>
</dbReference>
<dbReference type="EMBL" id="BAAATD010000004">
    <property type="protein sequence ID" value="GAA2598051.1"/>
    <property type="molecule type" value="Genomic_DNA"/>
</dbReference>
<keyword evidence="2 4" id="KW-0808">Transferase</keyword>
<name>A0ABN3PVQ5_9ACTN</name>
<reference evidence="4 5" key="1">
    <citation type="journal article" date="2019" name="Int. J. Syst. Evol. Microbiol.">
        <title>The Global Catalogue of Microorganisms (GCM) 10K type strain sequencing project: providing services to taxonomists for standard genome sequencing and annotation.</title>
        <authorList>
            <consortium name="The Broad Institute Genomics Platform"/>
            <consortium name="The Broad Institute Genome Sequencing Center for Infectious Disease"/>
            <person name="Wu L."/>
            <person name="Ma J."/>
        </authorList>
    </citation>
    <scope>NUCLEOTIDE SEQUENCE [LARGE SCALE GENOMIC DNA]</scope>
    <source>
        <strain evidence="4 5">JCM 6833</strain>
    </source>
</reference>
<dbReference type="SUPFAM" id="SSF56214">
    <property type="entry name" value="4'-phosphopantetheinyl transferase"/>
    <property type="match status" value="2"/>
</dbReference>
<comment type="similarity">
    <text evidence="1">Belongs to the P-Pant transferase superfamily. Gsp/Sfp/HetI/AcpT family.</text>
</comment>
<evidence type="ECO:0000256" key="1">
    <source>
        <dbReference type="ARBA" id="ARBA00010990"/>
    </source>
</evidence>
<keyword evidence="5" id="KW-1185">Reference proteome</keyword>
<protein>
    <submittedName>
        <fullName evidence="4">4'-phosphopantetheinyl transferase superfamily protein</fullName>
    </submittedName>
</protein>
<dbReference type="Proteomes" id="UP001501509">
    <property type="component" value="Unassembled WGS sequence"/>
</dbReference>
<evidence type="ECO:0000259" key="3">
    <source>
        <dbReference type="Pfam" id="PF01648"/>
    </source>
</evidence>
<dbReference type="InterPro" id="IPR050559">
    <property type="entry name" value="P-Pant_transferase_sf"/>
</dbReference>
<dbReference type="InterPro" id="IPR008278">
    <property type="entry name" value="4-PPantetheinyl_Trfase_dom"/>
</dbReference>
<dbReference type="GO" id="GO:0016740">
    <property type="term" value="F:transferase activity"/>
    <property type="evidence" value="ECO:0007669"/>
    <property type="project" value="UniProtKB-KW"/>
</dbReference>
<accession>A0ABN3PVQ5</accession>
<gene>
    <name evidence="4" type="ORF">GCM10010411_34480</name>
</gene>
<evidence type="ECO:0000313" key="5">
    <source>
        <dbReference type="Proteomes" id="UP001501509"/>
    </source>
</evidence>
<comment type="caution">
    <text evidence="4">The sequence shown here is derived from an EMBL/GenBank/DDBJ whole genome shotgun (WGS) entry which is preliminary data.</text>
</comment>
<evidence type="ECO:0000313" key="4">
    <source>
        <dbReference type="EMBL" id="GAA2598051.1"/>
    </source>
</evidence>
<evidence type="ECO:0000256" key="2">
    <source>
        <dbReference type="ARBA" id="ARBA00022679"/>
    </source>
</evidence>
<dbReference type="Gene3D" id="3.90.470.20">
    <property type="entry name" value="4'-phosphopantetheinyl transferase domain"/>
    <property type="match status" value="2"/>
</dbReference>
<organism evidence="4 5">
    <name type="scientific">Actinomadura fulvescens</name>
    <dbReference type="NCBI Taxonomy" id="46160"/>
    <lineage>
        <taxon>Bacteria</taxon>
        <taxon>Bacillati</taxon>
        <taxon>Actinomycetota</taxon>
        <taxon>Actinomycetes</taxon>
        <taxon>Streptosporangiales</taxon>
        <taxon>Thermomonosporaceae</taxon>
        <taxon>Actinomadura</taxon>
    </lineage>
</organism>
<dbReference type="InterPro" id="IPR037143">
    <property type="entry name" value="4-PPantetheinyl_Trfase_dom_sf"/>
</dbReference>